<dbReference type="Proteomes" id="UP001367316">
    <property type="component" value="Unassembled WGS sequence"/>
</dbReference>
<protein>
    <submittedName>
        <fullName evidence="3">Uncharacterized protein</fullName>
    </submittedName>
</protein>
<feature type="compositionally biased region" description="Low complexity" evidence="1">
    <location>
        <begin position="565"/>
        <end position="590"/>
    </location>
</feature>
<keyword evidence="4" id="KW-1185">Reference proteome</keyword>
<feature type="transmembrane region" description="Helical" evidence="2">
    <location>
        <begin position="392"/>
        <end position="411"/>
    </location>
</feature>
<keyword evidence="2" id="KW-0812">Transmembrane</keyword>
<name>A0ABR1NEC6_9PEZI</name>
<evidence type="ECO:0000256" key="1">
    <source>
        <dbReference type="SAM" id="MobiDB-lite"/>
    </source>
</evidence>
<keyword evidence="2" id="KW-1133">Transmembrane helix</keyword>
<evidence type="ECO:0000256" key="2">
    <source>
        <dbReference type="SAM" id="Phobius"/>
    </source>
</evidence>
<proteinExistence type="predicted"/>
<feature type="transmembrane region" description="Helical" evidence="2">
    <location>
        <begin position="305"/>
        <end position="327"/>
    </location>
</feature>
<dbReference type="EMBL" id="JBBPBF010000006">
    <property type="protein sequence ID" value="KAK7613536.1"/>
    <property type="molecule type" value="Genomic_DNA"/>
</dbReference>
<reference evidence="3 4" key="1">
    <citation type="submission" date="2024-04" db="EMBL/GenBank/DDBJ databases">
        <title>Phyllosticta paracitricarpa is synonymous to the EU quarantine fungus P. citricarpa based on phylogenomic analyses.</title>
        <authorList>
            <consortium name="Lawrence Berkeley National Laboratory"/>
            <person name="Van ingen-buijs V.A."/>
            <person name="Van westerhoven A.C."/>
            <person name="Haridas S."/>
            <person name="Skiadas P."/>
            <person name="Martin F."/>
            <person name="Groenewald J.Z."/>
            <person name="Crous P.W."/>
            <person name="Seidl M.F."/>
        </authorList>
    </citation>
    <scope>NUCLEOTIDE SEQUENCE [LARGE SCALE GENOMIC DNA]</scope>
    <source>
        <strain evidence="3 4">CBS 141358</strain>
    </source>
</reference>
<gene>
    <name evidence="3" type="ORF">JOL62DRAFT_631959</name>
</gene>
<evidence type="ECO:0000313" key="3">
    <source>
        <dbReference type="EMBL" id="KAK7613536.1"/>
    </source>
</evidence>
<keyword evidence="2" id="KW-0472">Membrane</keyword>
<comment type="caution">
    <text evidence="3">The sequence shown here is derived from an EMBL/GenBank/DDBJ whole genome shotgun (WGS) entry which is preliminary data.</text>
</comment>
<sequence length="735" mass="82176">MDVHSLLRIKDACAHYLSIFFATVLRQLAIFHHRLQEVIPSCDLQSIFTLIKINVLKPFVVAINHGFSPGTWLYPSKNITANALKFLSSSGHHLPNRVLVPAWPSLGTLCDAASEQVRSLAADVCVYLGNHLGRVLTYGRQYFDWLRNVTPITMVHHLVRFVKTASLKADLVKTSVVDESKSHLKRLSNVTLIERPLSVSVYLENATKTGISSYSKARDVFGHLSWACRIREVVPRFCGHAFSIVADCVPLLVSFVSGLLDTAAALIDSSETYLASLLTFCQTWISSCAKTIILGGLYPMANRPLHFALFALAGLLVLWIVMHLPWYRLAKSFHLKLRLHFPRTSRRQCRAELKKFALSTIRHTLCLLQTVAKISAVIFSALRYFVLTPVDTLILLGFVTAYVFMTSLRIIGRFSLLDQLSLDMKLRNNMPGAWVKSMDEEPCKGLFRSTLQLQPPRAPTTFSSLPRTIRSRIYELALTDHKGFKWDNRMKTLRSNLSPSLLRVSHNTRLSTLPIPFNMNKITIDTVPRAVQPSLPPELLRHLPPQDLPCGREQLLDLLSSLRIPRGSSPSTSPTRASSPSSSDADSDTASPPPRQPLPHIGALLRTGSTPWVVEIREPYTRVWSFDIAAIVAHLPLAPSLIVNYTITIPPGPPRPLSKAQHLARQLAAAVHQGSADRRFRVYVEGLQHWEELVQNSILGAGEFEDAHGFLVEGPTDLRREIARAQRAVERINAH</sequence>
<feature type="region of interest" description="Disordered" evidence="1">
    <location>
        <begin position="563"/>
        <end position="602"/>
    </location>
</feature>
<accession>A0ABR1NEC6</accession>
<evidence type="ECO:0000313" key="4">
    <source>
        <dbReference type="Proteomes" id="UP001367316"/>
    </source>
</evidence>
<organism evidence="3 4">
    <name type="scientific">Phyllosticta paracitricarpa</name>
    <dbReference type="NCBI Taxonomy" id="2016321"/>
    <lineage>
        <taxon>Eukaryota</taxon>
        <taxon>Fungi</taxon>
        <taxon>Dikarya</taxon>
        <taxon>Ascomycota</taxon>
        <taxon>Pezizomycotina</taxon>
        <taxon>Dothideomycetes</taxon>
        <taxon>Dothideomycetes incertae sedis</taxon>
        <taxon>Botryosphaeriales</taxon>
        <taxon>Phyllostictaceae</taxon>
        <taxon>Phyllosticta</taxon>
    </lineage>
</organism>